<dbReference type="VEuPathDB" id="FungiDB:MGL_1372"/>
<dbReference type="OMA" id="EPELGYH"/>
<dbReference type="EMBL" id="AAYY01000004">
    <property type="protein sequence ID" value="EDP43975.1"/>
    <property type="molecule type" value="Genomic_DNA"/>
</dbReference>
<dbReference type="OrthoDB" id="2553626at2759"/>
<proteinExistence type="predicted"/>
<feature type="region of interest" description="Disordered" evidence="1">
    <location>
        <begin position="335"/>
        <end position="373"/>
    </location>
</feature>
<dbReference type="RefSeq" id="XP_001731189.1">
    <property type="nucleotide sequence ID" value="XM_001731137.1"/>
</dbReference>
<accession>A8PX96</accession>
<dbReference type="KEGG" id="mgl:MGL_1372"/>
<evidence type="ECO:0000313" key="3">
    <source>
        <dbReference type="Proteomes" id="UP000008837"/>
    </source>
</evidence>
<feature type="region of interest" description="Disordered" evidence="1">
    <location>
        <begin position="204"/>
        <end position="296"/>
    </location>
</feature>
<feature type="region of interest" description="Disordered" evidence="1">
    <location>
        <begin position="432"/>
        <end position="451"/>
    </location>
</feature>
<organism evidence="2 3">
    <name type="scientific">Malassezia globosa (strain ATCC MYA-4612 / CBS 7966)</name>
    <name type="common">Dandruff-associated fungus</name>
    <dbReference type="NCBI Taxonomy" id="425265"/>
    <lineage>
        <taxon>Eukaryota</taxon>
        <taxon>Fungi</taxon>
        <taxon>Dikarya</taxon>
        <taxon>Basidiomycota</taxon>
        <taxon>Ustilaginomycotina</taxon>
        <taxon>Malasseziomycetes</taxon>
        <taxon>Malasseziales</taxon>
        <taxon>Malasseziaceae</taxon>
        <taxon>Malassezia</taxon>
    </lineage>
</organism>
<feature type="compositionally biased region" description="Basic and acidic residues" evidence="1">
    <location>
        <begin position="275"/>
        <end position="286"/>
    </location>
</feature>
<feature type="compositionally biased region" description="Pro residues" evidence="1">
    <location>
        <begin position="253"/>
        <end position="274"/>
    </location>
</feature>
<feature type="compositionally biased region" description="Low complexity" evidence="1">
    <location>
        <begin position="238"/>
        <end position="252"/>
    </location>
</feature>
<feature type="compositionally biased region" description="Polar residues" evidence="1">
    <location>
        <begin position="55"/>
        <end position="65"/>
    </location>
</feature>
<comment type="caution">
    <text evidence="2">The sequence shown here is derived from an EMBL/GenBank/DDBJ whole genome shotgun (WGS) entry which is preliminary data.</text>
</comment>
<feature type="compositionally biased region" description="Basic and acidic residues" evidence="1">
    <location>
        <begin position="555"/>
        <end position="565"/>
    </location>
</feature>
<dbReference type="STRING" id="425265.A8PX96"/>
<evidence type="ECO:0000313" key="2">
    <source>
        <dbReference type="EMBL" id="EDP43975.1"/>
    </source>
</evidence>
<name>A8PX96_MALGO</name>
<gene>
    <name evidence="2" type="ORF">MGL_1372</name>
</gene>
<feature type="compositionally biased region" description="Polar residues" evidence="1">
    <location>
        <begin position="719"/>
        <end position="728"/>
    </location>
</feature>
<dbReference type="InParanoid" id="A8PX96"/>
<feature type="region of interest" description="Disordered" evidence="1">
    <location>
        <begin position="669"/>
        <end position="730"/>
    </location>
</feature>
<reference evidence="2 3" key="1">
    <citation type="journal article" date="2007" name="Proc. Natl. Acad. Sci. U.S.A.">
        <title>Dandruff-associated Malassezia genomes reveal convergent and divergent virulence traits shared with plant and human fungal pathogens.</title>
        <authorList>
            <person name="Xu J."/>
            <person name="Saunders C.W."/>
            <person name="Hu P."/>
            <person name="Grant R.A."/>
            <person name="Boekhout T."/>
            <person name="Kuramae E.E."/>
            <person name="Kronstad J.W."/>
            <person name="Deangelis Y.M."/>
            <person name="Reeder N.L."/>
            <person name="Johnstone K.R."/>
            <person name="Leland M."/>
            <person name="Fieno A.M."/>
            <person name="Begley W.M."/>
            <person name="Sun Y."/>
            <person name="Lacey M.P."/>
            <person name="Chaudhary T."/>
            <person name="Keough T."/>
            <person name="Chu L."/>
            <person name="Sears R."/>
            <person name="Yuan B."/>
            <person name="Dawson T.L.Jr."/>
        </authorList>
    </citation>
    <scope>NUCLEOTIDE SEQUENCE [LARGE SCALE GENOMIC DNA]</scope>
    <source>
        <strain evidence="3">ATCC MYA-4612 / CBS 7966</strain>
    </source>
</reference>
<feature type="region of interest" description="Disordered" evidence="1">
    <location>
        <begin position="547"/>
        <end position="623"/>
    </location>
</feature>
<protein>
    <submittedName>
        <fullName evidence="2">Uncharacterized protein</fullName>
    </submittedName>
</protein>
<keyword evidence="3" id="KW-1185">Reference proteome</keyword>
<sequence>MPRVCKPTPVLPDRFSNQLPQLHLTTLTSPIDTQVSVSAVSDTPSNSLASLLTAESTKTSVTSPQMSPPLPVTHLPQDPHDSPKPSPSVSVHVPGSVATGLKHERPSFLDESALSPHEFDVYTRWASRIKPAHSRRHGLLDEHAAVKFLRSELGVSVDDEINILSLFERLPLGIRHGHFYAMLRLAAWAQRGHTASRELMFVQTEPAQSRRRRGHVGSRVSSTASVVDRDMTPVRTGSLQRSQSLSLSHLQPTLPPHAQPMPTPLEVPKAPPRPVPDDHAVNRRDTSSSTYNEPELGYHKVVFSPSEPRLVRPMPVVARPPGAQGTPHIVSLDEAEAQQSAQTRAHDSKQATGASVSDVQLPPAPTLLRPSAPMPMAQQVSPLIQASLNARSEFKKASRQSRPKTFTVLSSSSGQFQPDKPHLLNGEVVSPHLLSPDTKRRTTSATKLSSQIASQDLTSPYTPHVSAAAARPINESLQGQTIAPKPSYFGRERGVLPAWLREQYEEGNVLYPPPDPADSSVTSVFDALDNKAHHTMNGSERAAASINRNTPFFPPHERDRERAERTTLNGTGPAQYRKLNEETSVGKRSSNESLGQERVPKLSGSRSKGTLAAKGRRLEHSQSQYWGTQLESGTYAGFKSMPSTRDLRLQLPPRISTKRSFQIRPTQEFQPLLAPPPPPPSNELQTHASIPSQVPPAPSSAQPDPFDNMRTPEEVEKQLASQDNTRTDSAARPFHADVPRLSRTQSWNTRQPEVHRFMLQEDATRSQLTQKHERKLSGSFAFGTPLRLLRPDKSSTEILASSGQTMLRCAKARNALRAHRN</sequence>
<feature type="region of interest" description="Disordered" evidence="1">
    <location>
        <begin position="55"/>
        <end position="94"/>
    </location>
</feature>
<dbReference type="GeneID" id="5855496"/>
<dbReference type="AlphaFoldDB" id="A8PX96"/>
<feature type="region of interest" description="Disordered" evidence="1">
    <location>
        <begin position="391"/>
        <end position="421"/>
    </location>
</feature>
<dbReference type="Proteomes" id="UP000008837">
    <property type="component" value="Unassembled WGS sequence"/>
</dbReference>
<feature type="compositionally biased region" description="Polar residues" evidence="1">
    <location>
        <begin position="403"/>
        <end position="416"/>
    </location>
</feature>
<evidence type="ECO:0000256" key="1">
    <source>
        <dbReference type="SAM" id="MobiDB-lite"/>
    </source>
</evidence>